<organism evidence="1 2">
    <name type="scientific">Xanthobacter autotrophicus</name>
    <dbReference type="NCBI Taxonomy" id="280"/>
    <lineage>
        <taxon>Bacteria</taxon>
        <taxon>Pseudomonadati</taxon>
        <taxon>Pseudomonadota</taxon>
        <taxon>Alphaproteobacteria</taxon>
        <taxon>Hyphomicrobiales</taxon>
        <taxon>Xanthobacteraceae</taxon>
        <taxon>Xanthobacter</taxon>
    </lineage>
</organism>
<sequence length="127" mass="14197">MRDQPLDLEGAWWRNQNMFGERTKDRVDDLRVLPDQNVTAVEDRNAGLLSLALPGHEVLDWAQGSLAERLGVGCHVPRTLDERLLPAELLSDYIVGTVKLPAHKINGTPESAREDRHEALPPTILFA</sequence>
<name>A0A6C1KAM7_XANAU</name>
<dbReference type="AlphaFoldDB" id="A0A6C1KAM7"/>
<evidence type="ECO:0000313" key="2">
    <source>
        <dbReference type="Proteomes" id="UP000305131"/>
    </source>
</evidence>
<dbReference type="Proteomes" id="UP000305131">
    <property type="component" value="Unassembled WGS sequence"/>
</dbReference>
<protein>
    <submittedName>
        <fullName evidence="1">Uncharacterized protein</fullName>
    </submittedName>
</protein>
<dbReference type="GeneID" id="95775365"/>
<evidence type="ECO:0000313" key="1">
    <source>
        <dbReference type="EMBL" id="TLX41385.1"/>
    </source>
</evidence>
<dbReference type="EMBL" id="VAUP01000037">
    <property type="protein sequence ID" value="TLX41385.1"/>
    <property type="molecule type" value="Genomic_DNA"/>
</dbReference>
<comment type="caution">
    <text evidence="1">The sequence shown here is derived from an EMBL/GenBank/DDBJ whole genome shotgun (WGS) entry which is preliminary data.</text>
</comment>
<dbReference type="RefSeq" id="WP_138400899.1">
    <property type="nucleotide sequence ID" value="NZ_JBAFVI010000006.1"/>
</dbReference>
<gene>
    <name evidence="1" type="ORF">FBQ73_18090</name>
</gene>
<accession>A0A6C1KAM7</accession>
<reference evidence="1 2" key="1">
    <citation type="submission" date="2019-05" db="EMBL/GenBank/DDBJ databases">
        <authorList>
            <person name="Zhou X."/>
        </authorList>
    </citation>
    <scope>NUCLEOTIDE SEQUENCE [LARGE SCALE GENOMIC DNA]</scope>
    <source>
        <strain evidence="1 2">DSM 432</strain>
    </source>
</reference>
<proteinExistence type="predicted"/>